<name>A0A8S3W4W9_PARAO</name>
<evidence type="ECO:0000256" key="1">
    <source>
        <dbReference type="ARBA" id="ARBA00022614"/>
    </source>
</evidence>
<dbReference type="InterPro" id="IPR050216">
    <property type="entry name" value="LRR_domain-containing"/>
</dbReference>
<dbReference type="Pfam" id="PF23598">
    <property type="entry name" value="LRR_14"/>
    <property type="match status" value="1"/>
</dbReference>
<accession>A0A8S3W4W9</accession>
<keyword evidence="1" id="KW-0433">Leucine-rich repeat</keyword>
<reference evidence="4" key="1">
    <citation type="submission" date="2021-04" db="EMBL/GenBank/DDBJ databases">
        <authorList>
            <person name="Tunstrom K."/>
        </authorList>
    </citation>
    <scope>NUCLEOTIDE SEQUENCE</scope>
</reference>
<evidence type="ECO:0000256" key="2">
    <source>
        <dbReference type="ARBA" id="ARBA00022737"/>
    </source>
</evidence>
<dbReference type="Proteomes" id="UP000691718">
    <property type="component" value="Unassembled WGS sequence"/>
</dbReference>
<sequence length="416" mass="49056">MNCEKLSTVLHWNYRGFTEFPIRYLQGEEAEVTDIYLKENLISHVPNDIGKLRNLESLYLSGNDITELPREISNLRCLKCLDVSGNRLRCIPDEIGEMRALKFLILDENELRSLPLRIAELRLLRYLSVCDNQLQWLPQRPVYNYFHCEFRFWRNVDLKSIPYSLWYHMFRGQQTRSLNIGCLNITGNVQTTRNTCKFRLKIHQESKEFEIDINCPPQYNNIIENGVQLPPSLYELSRRIVYETLSMAARQITTRLSLYSDRSNYYEENCSYQNNFMVDLENNFNGFGVNRLGETKLCDLNGNKMNLIPKRIPKCSGNCKNERRDYYVASDIINNYYSYLPHFHKSDLCNGPISKCENVYCKKPIFDYVYYEFCLEKIILIDSIEEVILSLTFCSKTCADFWKLGKKNILAWSLIK</sequence>
<evidence type="ECO:0000313" key="5">
    <source>
        <dbReference type="Proteomes" id="UP000691718"/>
    </source>
</evidence>
<protein>
    <submittedName>
        <fullName evidence="4">(apollo) hypothetical protein</fullName>
    </submittedName>
</protein>
<dbReference type="OrthoDB" id="2021138at2759"/>
<dbReference type="PANTHER" id="PTHR48051:SF53">
    <property type="entry name" value="LEUCINE RICH REPEAT CONTAINING 58"/>
    <property type="match status" value="1"/>
</dbReference>
<dbReference type="InterPro" id="IPR003591">
    <property type="entry name" value="Leu-rich_rpt_typical-subtyp"/>
</dbReference>
<dbReference type="AlphaFoldDB" id="A0A8S3W4W9"/>
<keyword evidence="2" id="KW-0677">Repeat</keyword>
<dbReference type="InterPro" id="IPR055414">
    <property type="entry name" value="LRR_R13L4/SHOC2-like"/>
</dbReference>
<organism evidence="4 5">
    <name type="scientific">Parnassius apollo</name>
    <name type="common">Apollo butterfly</name>
    <name type="synonym">Papilio apollo</name>
    <dbReference type="NCBI Taxonomy" id="110799"/>
    <lineage>
        <taxon>Eukaryota</taxon>
        <taxon>Metazoa</taxon>
        <taxon>Ecdysozoa</taxon>
        <taxon>Arthropoda</taxon>
        <taxon>Hexapoda</taxon>
        <taxon>Insecta</taxon>
        <taxon>Pterygota</taxon>
        <taxon>Neoptera</taxon>
        <taxon>Endopterygota</taxon>
        <taxon>Lepidoptera</taxon>
        <taxon>Glossata</taxon>
        <taxon>Ditrysia</taxon>
        <taxon>Papilionoidea</taxon>
        <taxon>Papilionidae</taxon>
        <taxon>Parnassiinae</taxon>
        <taxon>Parnassini</taxon>
        <taxon>Parnassius</taxon>
        <taxon>Parnassius</taxon>
    </lineage>
</organism>
<comment type="caution">
    <text evidence="4">The sequence shown here is derived from an EMBL/GenBank/DDBJ whole genome shotgun (WGS) entry which is preliminary data.</text>
</comment>
<feature type="domain" description="Disease resistance R13L4/SHOC-2-like LRR" evidence="3">
    <location>
        <begin position="37"/>
        <end position="104"/>
    </location>
</feature>
<dbReference type="SMART" id="SM00369">
    <property type="entry name" value="LRR_TYP"/>
    <property type="match status" value="3"/>
</dbReference>
<dbReference type="PANTHER" id="PTHR48051">
    <property type="match status" value="1"/>
</dbReference>
<proteinExistence type="predicted"/>
<dbReference type="InterPro" id="IPR001611">
    <property type="entry name" value="Leu-rich_rpt"/>
</dbReference>
<keyword evidence="5" id="KW-1185">Reference proteome</keyword>
<gene>
    <name evidence="4" type="ORF">PAPOLLO_LOCUS2093</name>
</gene>
<dbReference type="EMBL" id="CAJQZP010000150">
    <property type="protein sequence ID" value="CAG4940833.1"/>
    <property type="molecule type" value="Genomic_DNA"/>
</dbReference>
<evidence type="ECO:0000313" key="4">
    <source>
        <dbReference type="EMBL" id="CAG4940833.1"/>
    </source>
</evidence>
<dbReference type="PROSITE" id="PS51450">
    <property type="entry name" value="LRR"/>
    <property type="match status" value="2"/>
</dbReference>
<dbReference type="GO" id="GO:0005737">
    <property type="term" value="C:cytoplasm"/>
    <property type="evidence" value="ECO:0007669"/>
    <property type="project" value="TreeGrafter"/>
</dbReference>
<evidence type="ECO:0000259" key="3">
    <source>
        <dbReference type="Pfam" id="PF23598"/>
    </source>
</evidence>